<reference evidence="1 2" key="1">
    <citation type="submission" date="2014-04" db="EMBL/GenBank/DDBJ databases">
        <authorList>
            <consortium name="DOE Joint Genome Institute"/>
            <person name="Kuo A."/>
            <person name="Kohler A."/>
            <person name="Jargeat P."/>
            <person name="Nagy L.G."/>
            <person name="Floudas D."/>
            <person name="Copeland A."/>
            <person name="Barry K.W."/>
            <person name="Cichocki N."/>
            <person name="Veneault-Fourrey C."/>
            <person name="LaButti K."/>
            <person name="Lindquist E.A."/>
            <person name="Lipzen A."/>
            <person name="Lundell T."/>
            <person name="Morin E."/>
            <person name="Murat C."/>
            <person name="Sun H."/>
            <person name="Tunlid A."/>
            <person name="Henrissat B."/>
            <person name="Grigoriev I.V."/>
            <person name="Hibbett D.S."/>
            <person name="Martin F."/>
            <person name="Nordberg H.P."/>
            <person name="Cantor M.N."/>
            <person name="Hua S.X."/>
        </authorList>
    </citation>
    <scope>NUCLEOTIDE SEQUENCE [LARGE SCALE GENOMIC DNA]</scope>
    <source>
        <strain evidence="1 2">Ve08.2h10</strain>
    </source>
</reference>
<proteinExistence type="predicted"/>
<feature type="non-terminal residue" evidence="1">
    <location>
        <position position="1"/>
    </location>
</feature>
<dbReference type="AlphaFoldDB" id="A0A0D0DAK5"/>
<protein>
    <submittedName>
        <fullName evidence="1">Uncharacterized protein</fullName>
    </submittedName>
</protein>
<organism evidence="1 2">
    <name type="scientific">Paxillus rubicundulus Ve08.2h10</name>
    <dbReference type="NCBI Taxonomy" id="930991"/>
    <lineage>
        <taxon>Eukaryota</taxon>
        <taxon>Fungi</taxon>
        <taxon>Dikarya</taxon>
        <taxon>Basidiomycota</taxon>
        <taxon>Agaricomycotina</taxon>
        <taxon>Agaricomycetes</taxon>
        <taxon>Agaricomycetidae</taxon>
        <taxon>Boletales</taxon>
        <taxon>Paxilineae</taxon>
        <taxon>Paxillaceae</taxon>
        <taxon>Paxillus</taxon>
    </lineage>
</organism>
<name>A0A0D0DAK5_9AGAM</name>
<keyword evidence="2" id="KW-1185">Reference proteome</keyword>
<reference evidence="2" key="2">
    <citation type="submission" date="2015-01" db="EMBL/GenBank/DDBJ databases">
        <title>Evolutionary Origins and Diversification of the Mycorrhizal Mutualists.</title>
        <authorList>
            <consortium name="DOE Joint Genome Institute"/>
            <consortium name="Mycorrhizal Genomics Consortium"/>
            <person name="Kohler A."/>
            <person name="Kuo A."/>
            <person name="Nagy L.G."/>
            <person name="Floudas D."/>
            <person name="Copeland A."/>
            <person name="Barry K.W."/>
            <person name="Cichocki N."/>
            <person name="Veneault-Fourrey C."/>
            <person name="LaButti K."/>
            <person name="Lindquist E.A."/>
            <person name="Lipzen A."/>
            <person name="Lundell T."/>
            <person name="Morin E."/>
            <person name="Murat C."/>
            <person name="Riley R."/>
            <person name="Ohm R."/>
            <person name="Sun H."/>
            <person name="Tunlid A."/>
            <person name="Henrissat B."/>
            <person name="Grigoriev I.V."/>
            <person name="Hibbett D.S."/>
            <person name="Martin F."/>
        </authorList>
    </citation>
    <scope>NUCLEOTIDE SEQUENCE [LARGE SCALE GENOMIC DNA]</scope>
    <source>
        <strain evidence="2">Ve08.2h10</strain>
    </source>
</reference>
<feature type="non-terminal residue" evidence="1">
    <location>
        <position position="183"/>
    </location>
</feature>
<evidence type="ECO:0000313" key="2">
    <source>
        <dbReference type="Proteomes" id="UP000054538"/>
    </source>
</evidence>
<dbReference type="OrthoDB" id="2675751at2759"/>
<accession>A0A0D0DAK5</accession>
<dbReference type="STRING" id="930991.A0A0D0DAK5"/>
<dbReference type="HOGENOM" id="CLU_018737_1_0_1"/>
<dbReference type="EMBL" id="KN825897">
    <property type="protein sequence ID" value="KIK80941.1"/>
    <property type="molecule type" value="Genomic_DNA"/>
</dbReference>
<evidence type="ECO:0000313" key="1">
    <source>
        <dbReference type="EMBL" id="KIK80941.1"/>
    </source>
</evidence>
<sequence>PSHPIPPPNSMLGYTPNHAHYPSERDRWAKRAYCAPPMETITIDITAMHEGSPKKGHLHGTAFGSICEGRRDIDARITAPELVIIVLKVIVPSIKSFCLNFPWQEDESIIHDECWVNLAKVDYPLEPYFYGKCFVSVSCKNTENMVFKSKQFSLYDIVPEAQWFEYKAFIKKYHEDTCSVPPT</sequence>
<dbReference type="InParanoid" id="A0A0D0DAK5"/>
<dbReference type="Proteomes" id="UP000054538">
    <property type="component" value="Unassembled WGS sequence"/>
</dbReference>
<gene>
    <name evidence="1" type="ORF">PAXRUDRAFT_74800</name>
</gene>